<dbReference type="Gene3D" id="3.30.300.30">
    <property type="match status" value="1"/>
</dbReference>
<dbReference type="InterPro" id="IPR045851">
    <property type="entry name" value="AMP-bd_C_sf"/>
</dbReference>
<name>A0A7V7KYA2_9GAMM</name>
<accession>A0A7V7KYA2</accession>
<dbReference type="RefSeq" id="WP_149331516.1">
    <property type="nucleotide sequence ID" value="NZ_QOVF01000001.1"/>
</dbReference>
<dbReference type="GO" id="GO:0016020">
    <property type="term" value="C:membrane"/>
    <property type="evidence" value="ECO:0007669"/>
    <property type="project" value="TreeGrafter"/>
</dbReference>
<keyword evidence="1" id="KW-0547">Nucleotide-binding</keyword>
<evidence type="ECO:0000256" key="2">
    <source>
        <dbReference type="ARBA" id="ARBA00022840"/>
    </source>
</evidence>
<protein>
    <submittedName>
        <fullName evidence="5">AMP-binding protein</fullName>
    </submittedName>
</protein>
<evidence type="ECO:0000259" key="4">
    <source>
        <dbReference type="Pfam" id="PF00501"/>
    </source>
</evidence>
<reference evidence="5 6" key="1">
    <citation type="submission" date="2018-07" db="EMBL/GenBank/DDBJ databases">
        <title>Pseudomonas laoshanensis sp. nov., isolated from soil.</title>
        <authorList>
            <person name="Sun J."/>
            <person name="Yu L."/>
            <person name="Wang M."/>
            <person name="Zhang C."/>
        </authorList>
    </citation>
    <scope>NUCLEOTIDE SEQUENCE [LARGE SCALE GENOMIC DNA]</scope>
    <source>
        <strain evidence="5 6">Y22</strain>
    </source>
</reference>
<dbReference type="InterPro" id="IPR000873">
    <property type="entry name" value="AMP-dep_synth/lig_dom"/>
</dbReference>
<sequence>MGDQVRLTVSSALEAFYQREAKHPEKIYLVQPLPDGQVEEISWGQAGDQARRVAAYLRSLDFPEHSHIALVSKNCAHWIIADLAIWMAGHVSVPLYPNLTADSARQILEHSEARAVFIGKLDDWQSMRPGMPPNLPMLGLPLAPEDPQLLSWQSLLQANDPMQGEPLPDPEQLATIIYTSGTTGMPKGVMLSFASMYFSANNCLRLFNISDADRLMSYLPLCHVAERQFVEVASLLAGETVFFADTLDSFQRDMQRARPTVFFGVPRIWVKFHMGVISKIPAALLDKLLKIPVIGRLMARKVLTGLGLDQIRYAVCGAAPVADTTLAWYRRLGLSIAEVYGMTENCGYSHLGRPSRVKPGWIGLPNPGVESRLSAEGELQVRSNATMLGYFKEPEKTAETLTEDGFLRTGDVGEIDNEGFLRLTGRIKDIFKTSKGKYVAPAPIENLLAAHSRVEQVCVVGNNLGQPLALVQLSEAGQQEAQSNREQLSKDFSVLLDDVNAKVERHEQLSCLVIVEDNWTIENGFMTPTLKIKRNVVEATYQDQFELWSVSGHRVLWQGQ</sequence>
<dbReference type="InterPro" id="IPR042099">
    <property type="entry name" value="ANL_N_sf"/>
</dbReference>
<dbReference type="OrthoDB" id="9803968at2"/>
<dbReference type="Gene3D" id="3.40.50.12780">
    <property type="entry name" value="N-terminal domain of ligase-like"/>
    <property type="match status" value="1"/>
</dbReference>
<keyword evidence="6" id="KW-1185">Reference proteome</keyword>
<evidence type="ECO:0000313" key="6">
    <source>
        <dbReference type="Proteomes" id="UP000463138"/>
    </source>
</evidence>
<dbReference type="Proteomes" id="UP000463138">
    <property type="component" value="Unassembled WGS sequence"/>
</dbReference>
<keyword evidence="2" id="KW-0067">ATP-binding</keyword>
<dbReference type="EMBL" id="QOVF01000001">
    <property type="protein sequence ID" value="KAA0696567.1"/>
    <property type="molecule type" value="Genomic_DNA"/>
</dbReference>
<dbReference type="PROSITE" id="PS00455">
    <property type="entry name" value="AMP_BINDING"/>
    <property type="match status" value="1"/>
</dbReference>
<evidence type="ECO:0000256" key="1">
    <source>
        <dbReference type="ARBA" id="ARBA00022741"/>
    </source>
</evidence>
<gene>
    <name evidence="5" type="ORF">DT594_04325</name>
</gene>
<dbReference type="GO" id="GO:0004467">
    <property type="term" value="F:long-chain fatty acid-CoA ligase activity"/>
    <property type="evidence" value="ECO:0007669"/>
    <property type="project" value="UniProtKB-EC"/>
</dbReference>
<evidence type="ECO:0000313" key="5">
    <source>
        <dbReference type="EMBL" id="KAA0696567.1"/>
    </source>
</evidence>
<dbReference type="AlphaFoldDB" id="A0A7V7KYA2"/>
<comment type="catalytic activity">
    <reaction evidence="3">
        <text>a long-chain fatty acid + ATP + CoA = a long-chain fatty acyl-CoA + AMP + diphosphate</text>
        <dbReference type="Rhea" id="RHEA:15421"/>
        <dbReference type="ChEBI" id="CHEBI:30616"/>
        <dbReference type="ChEBI" id="CHEBI:33019"/>
        <dbReference type="ChEBI" id="CHEBI:57287"/>
        <dbReference type="ChEBI" id="CHEBI:57560"/>
        <dbReference type="ChEBI" id="CHEBI:83139"/>
        <dbReference type="ChEBI" id="CHEBI:456215"/>
        <dbReference type="EC" id="6.2.1.3"/>
    </reaction>
    <physiologicalReaction direction="left-to-right" evidence="3">
        <dbReference type="Rhea" id="RHEA:15422"/>
    </physiologicalReaction>
</comment>
<dbReference type="PANTHER" id="PTHR43272:SF33">
    <property type="entry name" value="AMP-BINDING DOMAIN-CONTAINING PROTEIN-RELATED"/>
    <property type="match status" value="1"/>
</dbReference>
<dbReference type="PANTHER" id="PTHR43272">
    <property type="entry name" value="LONG-CHAIN-FATTY-ACID--COA LIGASE"/>
    <property type="match status" value="1"/>
</dbReference>
<feature type="domain" description="AMP-dependent synthetase/ligase" evidence="4">
    <location>
        <begin position="18"/>
        <end position="391"/>
    </location>
</feature>
<dbReference type="Pfam" id="PF00501">
    <property type="entry name" value="AMP-binding"/>
    <property type="match status" value="1"/>
</dbReference>
<comment type="caution">
    <text evidence="5">The sequence shown here is derived from an EMBL/GenBank/DDBJ whole genome shotgun (WGS) entry which is preliminary data.</text>
</comment>
<evidence type="ECO:0000256" key="3">
    <source>
        <dbReference type="ARBA" id="ARBA00024484"/>
    </source>
</evidence>
<organism evidence="5 6">
    <name type="scientific">Halopseudomonas laoshanensis</name>
    <dbReference type="NCBI Taxonomy" id="2268758"/>
    <lineage>
        <taxon>Bacteria</taxon>
        <taxon>Pseudomonadati</taxon>
        <taxon>Pseudomonadota</taxon>
        <taxon>Gammaproteobacteria</taxon>
        <taxon>Pseudomonadales</taxon>
        <taxon>Pseudomonadaceae</taxon>
        <taxon>Halopseudomonas</taxon>
    </lineage>
</organism>
<proteinExistence type="predicted"/>
<dbReference type="SUPFAM" id="SSF56801">
    <property type="entry name" value="Acetyl-CoA synthetase-like"/>
    <property type="match status" value="1"/>
</dbReference>
<dbReference type="GO" id="GO:0005524">
    <property type="term" value="F:ATP binding"/>
    <property type="evidence" value="ECO:0007669"/>
    <property type="project" value="UniProtKB-KW"/>
</dbReference>
<dbReference type="InterPro" id="IPR020845">
    <property type="entry name" value="AMP-binding_CS"/>
</dbReference>
<dbReference type="Pfam" id="PF23562">
    <property type="entry name" value="AMP-binding_C_3"/>
    <property type="match status" value="1"/>
</dbReference>